<evidence type="ECO:0000256" key="11">
    <source>
        <dbReference type="SAM" id="MobiDB-lite"/>
    </source>
</evidence>
<evidence type="ECO:0000256" key="3">
    <source>
        <dbReference type="ARBA" id="ARBA00005848"/>
    </source>
</evidence>
<feature type="domain" description="Trimeric autotransporter adhesin YadA-like C-terminal membrane anchor" evidence="12">
    <location>
        <begin position="679"/>
        <end position="728"/>
    </location>
</feature>
<protein>
    <submittedName>
        <fullName evidence="15">Uncharacterized protein</fullName>
    </submittedName>
</protein>
<feature type="domain" description="ESPR" evidence="14">
    <location>
        <begin position="1"/>
        <end position="46"/>
    </location>
</feature>
<comment type="similarity">
    <text evidence="3">Belongs to the autotransporter-2 (AT-2) (TC 1.B.40) family.</text>
</comment>
<keyword evidence="4" id="KW-0813">Transport</keyword>
<feature type="domain" description="Trimeric autotransporter adhesin YadA-like stalk" evidence="13">
    <location>
        <begin position="290"/>
        <end position="326"/>
    </location>
</feature>
<evidence type="ECO:0000256" key="5">
    <source>
        <dbReference type="ARBA" id="ARBA00022452"/>
    </source>
</evidence>
<evidence type="ECO:0000256" key="1">
    <source>
        <dbReference type="ARBA" id="ARBA00004241"/>
    </source>
</evidence>
<evidence type="ECO:0000313" key="16">
    <source>
        <dbReference type="Proteomes" id="UP001317822"/>
    </source>
</evidence>
<dbReference type="Proteomes" id="UP001317822">
    <property type="component" value="Chromosome"/>
</dbReference>
<evidence type="ECO:0000313" key="15">
    <source>
        <dbReference type="EMBL" id="BDU17369.1"/>
    </source>
</evidence>
<dbReference type="Gene3D" id="3.30.1300.30">
    <property type="entry name" value="GSPII I/J protein-like"/>
    <property type="match status" value="1"/>
</dbReference>
<dbReference type="InterPro" id="IPR005594">
    <property type="entry name" value="YadA_C"/>
</dbReference>
<dbReference type="Pfam" id="PF13018">
    <property type="entry name" value="ESPR"/>
    <property type="match status" value="1"/>
</dbReference>
<evidence type="ECO:0000259" key="12">
    <source>
        <dbReference type="Pfam" id="PF03895"/>
    </source>
</evidence>
<accession>A0ABM8DFJ2</accession>
<dbReference type="SUPFAM" id="SSF54523">
    <property type="entry name" value="Pili subunits"/>
    <property type="match status" value="1"/>
</dbReference>
<keyword evidence="9" id="KW-0472">Membrane</keyword>
<evidence type="ECO:0000259" key="13">
    <source>
        <dbReference type="Pfam" id="PF05662"/>
    </source>
</evidence>
<name>A0ABM8DFJ2_9GAMM</name>
<evidence type="ECO:0000256" key="2">
    <source>
        <dbReference type="ARBA" id="ARBA00004442"/>
    </source>
</evidence>
<evidence type="ECO:0000256" key="9">
    <source>
        <dbReference type="ARBA" id="ARBA00023136"/>
    </source>
</evidence>
<dbReference type="Pfam" id="PF05662">
    <property type="entry name" value="YadA_stalk"/>
    <property type="match status" value="3"/>
</dbReference>
<organism evidence="15 16">
    <name type="scientific">Lysobacter auxotrophicus</name>
    <dbReference type="NCBI Taxonomy" id="2992573"/>
    <lineage>
        <taxon>Bacteria</taxon>
        <taxon>Pseudomonadati</taxon>
        <taxon>Pseudomonadota</taxon>
        <taxon>Gammaproteobacteria</taxon>
        <taxon>Lysobacterales</taxon>
        <taxon>Lysobacteraceae</taxon>
        <taxon>Lysobacter</taxon>
    </lineage>
</organism>
<proteinExistence type="inferred from homology"/>
<dbReference type="Gene3D" id="1.20.5.170">
    <property type="match status" value="3"/>
</dbReference>
<evidence type="ECO:0000259" key="14">
    <source>
        <dbReference type="Pfam" id="PF13018"/>
    </source>
</evidence>
<keyword evidence="6" id="KW-0812">Transmembrane</keyword>
<evidence type="ECO:0000256" key="7">
    <source>
        <dbReference type="ARBA" id="ARBA00022729"/>
    </source>
</evidence>
<reference evidence="15 16" key="1">
    <citation type="journal article" date="2023" name="Int. J. Syst. Evol. Microbiol.">
        <title>Physiological and genomic analyses of cobalamin (vitamin B12)-auxotrophy of Lysobacter auxotrophicus sp. nov., a methionine-auxotrophic chitinolytic bacterium isolated from chitin-treated soil.</title>
        <authorList>
            <person name="Saito A."/>
            <person name="Dohra H."/>
            <person name="Hamada M."/>
            <person name="Moriuchi R."/>
            <person name="Kotsuchibashi Y."/>
            <person name="Mori K."/>
        </authorList>
    </citation>
    <scope>NUCLEOTIDE SEQUENCE [LARGE SCALE GENOMIC DNA]</scope>
    <source>
        <strain evidence="15 16">5-21a</strain>
    </source>
</reference>
<evidence type="ECO:0000256" key="4">
    <source>
        <dbReference type="ARBA" id="ARBA00022448"/>
    </source>
</evidence>
<evidence type="ECO:0000256" key="8">
    <source>
        <dbReference type="ARBA" id="ARBA00022927"/>
    </source>
</evidence>
<keyword evidence="8" id="KW-0653">Protein transport</keyword>
<keyword evidence="7" id="KW-0732">Signal</keyword>
<dbReference type="Pfam" id="PF03895">
    <property type="entry name" value="YadA_anchor"/>
    <property type="match status" value="1"/>
</dbReference>
<dbReference type="Gene3D" id="1.20.5.340">
    <property type="match status" value="3"/>
</dbReference>
<evidence type="ECO:0000256" key="10">
    <source>
        <dbReference type="ARBA" id="ARBA00023237"/>
    </source>
</evidence>
<keyword evidence="5" id="KW-1134">Transmembrane beta strand</keyword>
<dbReference type="InterPro" id="IPR045584">
    <property type="entry name" value="Pilin-like"/>
</dbReference>
<dbReference type="EMBL" id="AP027041">
    <property type="protein sequence ID" value="BDU17369.1"/>
    <property type="molecule type" value="Genomic_DNA"/>
</dbReference>
<evidence type="ECO:0000256" key="6">
    <source>
        <dbReference type="ARBA" id="ARBA00022692"/>
    </source>
</evidence>
<dbReference type="InterPro" id="IPR024973">
    <property type="entry name" value="ESPR"/>
</dbReference>
<comment type="subcellular location">
    <subcellularLocation>
        <location evidence="2">Cell outer membrane</location>
    </subcellularLocation>
    <subcellularLocation>
        <location evidence="1">Cell surface</location>
    </subcellularLocation>
</comment>
<feature type="domain" description="Trimeric autotransporter adhesin YadA-like stalk" evidence="13">
    <location>
        <begin position="511"/>
        <end position="551"/>
    </location>
</feature>
<dbReference type="RefSeq" id="WP_281779306.1">
    <property type="nucleotide sequence ID" value="NZ_AP027041.1"/>
</dbReference>
<keyword evidence="16" id="KW-1185">Reference proteome</keyword>
<keyword evidence="10" id="KW-0998">Cell outer membrane</keyword>
<feature type="region of interest" description="Disordered" evidence="11">
    <location>
        <begin position="553"/>
        <end position="588"/>
    </location>
</feature>
<sequence length="728" mass="73747">MNKIFRIVFNASTGRYVVASEMAKGRTKASSRALAGLVLMGGTAAGMLSPAAFANGITVCSEDNTTYGMSGNGVGPYSMGCTTGSDVIYMGGAPSTAPHDAYADTTTTYISVNSASSTSSGWTGGTAAQSIKLHAPGSIVLDGVTDLANHKIIGLAGGSIADNSLEAVNGDQLFDSNRALAAAFGGGSTVDSNGFVTAPSYALTKANAIGGTSGAATDVGSAFVKVDGALGALDTRVTNNANSITTLQSTVNNMATSALVQQASAGAALTVGKNTDGASVDFTGTAGTRKLVGVSEGAVSATSKEAVNGSQLYATEQKVAANTSAIGALDTRVGTAETDIAGLKTRADATDAAVAKNTTDIAKNTTDIAKNTSDIAKNTTDIAKNTSDISALQTRADTTDAAVAANTSDISTLKDRADATDAAVAQNTADIAKNTGDISALDTRMGSAESSISNLDGRVTNVEGSVTNLTQQMNDGEVGLVKQDATSKVVTVAADKDGSEVNIAGSAGDRKLSGVAAGEISATSNQAVNGSQLNATNERVAANEGSIVNLDNRTTKNEGDIASLDSRTAKNEGDIASLDQRQGKTEGDVSELRQGVNGLDGRVSSVETNVASLNEKLQKTGTEVINQSRAYTDKRVEELHGEMDDRFNLQDERIDRMGAMGSAMSMMTASLGGLHTQNRAAVGTGFVNGQKALSVGYQRAISDRANVSLGGAFTSDDRSVGAAVGIGW</sequence>
<feature type="domain" description="Trimeric autotransporter adhesin YadA-like stalk" evidence="13">
    <location>
        <begin position="151"/>
        <end position="192"/>
    </location>
</feature>
<dbReference type="InterPro" id="IPR008635">
    <property type="entry name" value="Coiled_stalk_dom"/>
</dbReference>
<gene>
    <name evidence="15" type="ORF">LA521A_25700</name>
</gene>